<keyword evidence="4 6" id="KW-0472">Membrane</keyword>
<dbReference type="InterPro" id="IPR049326">
    <property type="entry name" value="Rhodopsin_dom_fungi"/>
</dbReference>
<evidence type="ECO:0000256" key="3">
    <source>
        <dbReference type="ARBA" id="ARBA00022989"/>
    </source>
</evidence>
<comment type="caution">
    <text evidence="8">The sequence shown here is derived from an EMBL/GenBank/DDBJ whole genome shotgun (WGS) entry which is preliminary data.</text>
</comment>
<evidence type="ECO:0000259" key="7">
    <source>
        <dbReference type="Pfam" id="PF20684"/>
    </source>
</evidence>
<evidence type="ECO:0000256" key="1">
    <source>
        <dbReference type="ARBA" id="ARBA00004141"/>
    </source>
</evidence>
<sequence length="374" mass="41757">MSDSLAGLTPEQLASIPAGRPPPGIQPNLVDPPTAAPVLIIVSTILMVIMLFIAGVRFYVKAFVRKKINADDWTTLVAVVRCPLLIESLGTICIGPVTRAKFGTHMWDISVAQTLSDDFLIASFFTNWPTGLVWAFAKTSFFIMYLHIFRPLVWLRRCVYLGLFVNWGFYTAVVIASIYYQAPNPGQTWQEGFMNARYNQSFNMTIPIASGSLVLDTYIFVLPLFAIQSLRLSSRKKLGVMAVFATGSMACVASSLSIYFKYKLDLHLDDYTYWIYPVLLMALVEMCVGISCSCMPSAAGFFKNRSGNMNSWGSSAFSALRSLFRHESRHRKGYEDYQDSWKSTPPGAAMSDIEMMESRTHLAASKPRLEPRGS</sequence>
<evidence type="ECO:0000256" key="5">
    <source>
        <dbReference type="ARBA" id="ARBA00038359"/>
    </source>
</evidence>
<feature type="transmembrane region" description="Helical" evidence="6">
    <location>
        <begin position="158"/>
        <end position="182"/>
    </location>
</feature>
<comment type="similarity">
    <text evidence="5">Belongs to the SAT4 family.</text>
</comment>
<feature type="transmembrane region" description="Helical" evidence="6">
    <location>
        <begin position="119"/>
        <end position="137"/>
    </location>
</feature>
<comment type="subcellular location">
    <subcellularLocation>
        <location evidence="1">Membrane</location>
        <topology evidence="1">Multi-pass membrane protein</topology>
    </subcellularLocation>
</comment>
<name>A0ABR2VA08_9PEZI</name>
<keyword evidence="2 6" id="KW-0812">Transmembrane</keyword>
<evidence type="ECO:0000256" key="2">
    <source>
        <dbReference type="ARBA" id="ARBA00022692"/>
    </source>
</evidence>
<evidence type="ECO:0000313" key="8">
    <source>
        <dbReference type="EMBL" id="KAK9423448.1"/>
    </source>
</evidence>
<dbReference type="Proteomes" id="UP001408356">
    <property type="component" value="Unassembled WGS sequence"/>
</dbReference>
<feature type="transmembrane region" description="Helical" evidence="6">
    <location>
        <begin position="38"/>
        <end position="60"/>
    </location>
</feature>
<feature type="transmembrane region" description="Helical" evidence="6">
    <location>
        <begin position="72"/>
        <end position="99"/>
    </location>
</feature>
<proteinExistence type="inferred from homology"/>
<dbReference type="EMBL" id="JARVKF010000075">
    <property type="protein sequence ID" value="KAK9423448.1"/>
    <property type="molecule type" value="Genomic_DNA"/>
</dbReference>
<keyword evidence="9" id="KW-1185">Reference proteome</keyword>
<feature type="transmembrane region" description="Helical" evidence="6">
    <location>
        <begin position="202"/>
        <end position="226"/>
    </location>
</feature>
<reference evidence="8 9" key="1">
    <citation type="journal article" date="2024" name="J. Plant Pathol.">
        <title>Sequence and assembly of the genome of Seiridium unicorne, isolate CBS 538.82, causal agent of cypress canker disease.</title>
        <authorList>
            <person name="Scali E."/>
            <person name="Rocca G.D."/>
            <person name="Danti R."/>
            <person name="Garbelotto M."/>
            <person name="Barberini S."/>
            <person name="Baroncelli R."/>
            <person name="Emiliani G."/>
        </authorList>
    </citation>
    <scope>NUCLEOTIDE SEQUENCE [LARGE SCALE GENOMIC DNA]</scope>
    <source>
        <strain evidence="8 9">BM-138-508</strain>
    </source>
</reference>
<feature type="transmembrane region" description="Helical" evidence="6">
    <location>
        <begin position="238"/>
        <end position="262"/>
    </location>
</feature>
<dbReference type="PANTHER" id="PTHR33048:SF158">
    <property type="entry name" value="MEMBRANE PROTEIN PTH11-LIKE, PUTATIVE-RELATED"/>
    <property type="match status" value="1"/>
</dbReference>
<organism evidence="8 9">
    <name type="scientific">Seiridium unicorne</name>
    <dbReference type="NCBI Taxonomy" id="138068"/>
    <lineage>
        <taxon>Eukaryota</taxon>
        <taxon>Fungi</taxon>
        <taxon>Dikarya</taxon>
        <taxon>Ascomycota</taxon>
        <taxon>Pezizomycotina</taxon>
        <taxon>Sordariomycetes</taxon>
        <taxon>Xylariomycetidae</taxon>
        <taxon>Amphisphaeriales</taxon>
        <taxon>Sporocadaceae</taxon>
        <taxon>Seiridium</taxon>
    </lineage>
</organism>
<evidence type="ECO:0000256" key="6">
    <source>
        <dbReference type="SAM" id="Phobius"/>
    </source>
</evidence>
<protein>
    <recommendedName>
        <fullName evidence="7">Rhodopsin domain-containing protein</fullName>
    </recommendedName>
</protein>
<feature type="transmembrane region" description="Helical" evidence="6">
    <location>
        <begin position="274"/>
        <end position="302"/>
    </location>
</feature>
<evidence type="ECO:0000256" key="4">
    <source>
        <dbReference type="ARBA" id="ARBA00023136"/>
    </source>
</evidence>
<accession>A0ABR2VA08</accession>
<feature type="domain" description="Rhodopsin" evidence="7">
    <location>
        <begin position="56"/>
        <end position="301"/>
    </location>
</feature>
<evidence type="ECO:0000313" key="9">
    <source>
        <dbReference type="Proteomes" id="UP001408356"/>
    </source>
</evidence>
<keyword evidence="3 6" id="KW-1133">Transmembrane helix</keyword>
<dbReference type="Pfam" id="PF20684">
    <property type="entry name" value="Fung_rhodopsin"/>
    <property type="match status" value="1"/>
</dbReference>
<dbReference type="PANTHER" id="PTHR33048">
    <property type="entry name" value="PTH11-LIKE INTEGRAL MEMBRANE PROTEIN (AFU_ORTHOLOGUE AFUA_5G11245)"/>
    <property type="match status" value="1"/>
</dbReference>
<dbReference type="InterPro" id="IPR052337">
    <property type="entry name" value="SAT4-like"/>
</dbReference>
<gene>
    <name evidence="8" type="ORF">SUNI508_14028</name>
</gene>